<dbReference type="AlphaFoldDB" id="A0A1B8S974"/>
<reference evidence="1 2" key="1">
    <citation type="submission" date="2015-06" db="EMBL/GenBank/DDBJ databases">
        <title>Genome sequence of Mycobacterium kumamotonense strain Roo.</title>
        <authorList>
            <person name="Greninger A.L."/>
            <person name="Cunningham G."/>
            <person name="Miller S."/>
        </authorList>
    </citation>
    <scope>NUCLEOTIDE SEQUENCE [LARGE SCALE GENOMIC DNA]</scope>
    <source>
        <strain evidence="1 2">Roo</strain>
    </source>
</reference>
<gene>
    <name evidence="1" type="ORF">ACT18_24230</name>
</gene>
<evidence type="ECO:0000313" key="2">
    <source>
        <dbReference type="Proteomes" id="UP000092668"/>
    </source>
</evidence>
<keyword evidence="2" id="KW-1185">Reference proteome</keyword>
<name>A0A1B8S974_9MYCO</name>
<feature type="non-terminal residue" evidence="1">
    <location>
        <position position="73"/>
    </location>
</feature>
<dbReference type="Proteomes" id="UP000092668">
    <property type="component" value="Unassembled WGS sequence"/>
</dbReference>
<proteinExistence type="predicted"/>
<dbReference type="EMBL" id="LFOE01000133">
    <property type="protein sequence ID" value="OBY29222.1"/>
    <property type="molecule type" value="Genomic_DNA"/>
</dbReference>
<evidence type="ECO:0000313" key="1">
    <source>
        <dbReference type="EMBL" id="OBY29222.1"/>
    </source>
</evidence>
<comment type="caution">
    <text evidence="1">The sequence shown here is derived from an EMBL/GenBank/DDBJ whole genome shotgun (WGS) entry which is preliminary data.</text>
</comment>
<sequence>MTQHTEAPSSTTYVSEQMRQCVGRELDRRVSYPIASSDIRRWAVAVYYPELPPQRFWSGPADSSDVGALVALE</sequence>
<protein>
    <submittedName>
        <fullName evidence="1">Uncharacterized protein</fullName>
    </submittedName>
</protein>
<accession>A0A1B8S974</accession>
<organism evidence="1 2">
    <name type="scientific">Mycolicibacter kumamotonensis</name>
    <dbReference type="NCBI Taxonomy" id="354243"/>
    <lineage>
        <taxon>Bacteria</taxon>
        <taxon>Bacillati</taxon>
        <taxon>Actinomycetota</taxon>
        <taxon>Actinomycetes</taxon>
        <taxon>Mycobacteriales</taxon>
        <taxon>Mycobacteriaceae</taxon>
        <taxon>Mycolicibacter</taxon>
    </lineage>
</organism>